<accession>A0A2I4E7M2</accession>
<evidence type="ECO:0000313" key="1">
    <source>
        <dbReference type="Proteomes" id="UP000235220"/>
    </source>
</evidence>
<dbReference type="InterPro" id="IPR036691">
    <property type="entry name" value="Endo/exonu/phosph_ase_sf"/>
</dbReference>
<gene>
    <name evidence="2" type="primary">LOC108987016</name>
</gene>
<evidence type="ECO:0000313" key="2">
    <source>
        <dbReference type="RefSeq" id="XP_018815396.1"/>
    </source>
</evidence>
<sequence length="227" mass="26827">MDDFNRCIHQGGLIEMNSQGRKFSWCNGQHGLSRAWAKLDRVLLDANLLTAFPSASCSYLSRTTSNHSPMFIEFLKDPFTYGLSPFRFQQMWIEHPEFMNFVQNVWSKLAVGTGLLKLGSKLKKLKVTLREWKKRVFGQTNTQIAILEEKVEGLEHSLQRDWDNDVERVLVRYSTELSSWRRREDIRLAQMAKIKWRMEGDWNSKFFHVWLSNKRRRKIPKLRTTDG</sequence>
<reference evidence="2" key="1">
    <citation type="submission" date="2025-08" db="UniProtKB">
        <authorList>
            <consortium name="RefSeq"/>
        </authorList>
    </citation>
    <scope>IDENTIFICATION</scope>
    <source>
        <tissue evidence="2">Leaves</tissue>
    </source>
</reference>
<protein>
    <submittedName>
        <fullName evidence="2">Uncharacterized protein LOC108987016</fullName>
    </submittedName>
</protein>
<keyword evidence="1" id="KW-1185">Reference proteome</keyword>
<dbReference type="Gene3D" id="3.60.10.10">
    <property type="entry name" value="Endonuclease/exonuclease/phosphatase"/>
    <property type="match status" value="1"/>
</dbReference>
<dbReference type="SUPFAM" id="SSF56219">
    <property type="entry name" value="DNase I-like"/>
    <property type="match status" value="1"/>
</dbReference>
<dbReference type="AlphaFoldDB" id="A0A2I4E7M2"/>
<dbReference type="PANTHER" id="PTHR33710">
    <property type="entry name" value="BNAC02G09200D PROTEIN"/>
    <property type="match status" value="1"/>
</dbReference>
<dbReference type="OrthoDB" id="1748181at2759"/>
<name>A0A2I4E7M2_JUGRE</name>
<dbReference type="PANTHER" id="PTHR33710:SF13">
    <property type="entry name" value="ENDONUCLEASE_EXONUCLEASE_PHOSPHATASE FAMILY PROTEIN"/>
    <property type="match status" value="1"/>
</dbReference>
<dbReference type="RefSeq" id="XP_018815396.1">
    <property type="nucleotide sequence ID" value="XM_018959851.1"/>
</dbReference>
<dbReference type="KEGG" id="jre:108987016"/>
<dbReference type="Gramene" id="Jr04_05490_p1">
    <property type="protein sequence ID" value="cds.Jr04_05490_p1"/>
    <property type="gene ID" value="Jr04_05490"/>
</dbReference>
<dbReference type="Proteomes" id="UP000235220">
    <property type="component" value="Chromosome 4"/>
</dbReference>
<proteinExistence type="predicted"/>
<organism evidence="1 2">
    <name type="scientific">Juglans regia</name>
    <name type="common">English walnut</name>
    <dbReference type="NCBI Taxonomy" id="51240"/>
    <lineage>
        <taxon>Eukaryota</taxon>
        <taxon>Viridiplantae</taxon>
        <taxon>Streptophyta</taxon>
        <taxon>Embryophyta</taxon>
        <taxon>Tracheophyta</taxon>
        <taxon>Spermatophyta</taxon>
        <taxon>Magnoliopsida</taxon>
        <taxon>eudicotyledons</taxon>
        <taxon>Gunneridae</taxon>
        <taxon>Pentapetalae</taxon>
        <taxon>rosids</taxon>
        <taxon>fabids</taxon>
        <taxon>Fagales</taxon>
        <taxon>Juglandaceae</taxon>
        <taxon>Juglans</taxon>
    </lineage>
</organism>
<dbReference type="GeneID" id="108987016"/>